<feature type="region of interest" description="Disordered" evidence="1">
    <location>
        <begin position="22"/>
        <end position="51"/>
    </location>
</feature>
<accession>A0A804MIB5</accession>
<proteinExistence type="predicted"/>
<organism evidence="2 3">
    <name type="scientific">Zea mays</name>
    <name type="common">Maize</name>
    <dbReference type="NCBI Taxonomy" id="4577"/>
    <lineage>
        <taxon>Eukaryota</taxon>
        <taxon>Viridiplantae</taxon>
        <taxon>Streptophyta</taxon>
        <taxon>Embryophyta</taxon>
        <taxon>Tracheophyta</taxon>
        <taxon>Spermatophyta</taxon>
        <taxon>Magnoliopsida</taxon>
        <taxon>Liliopsida</taxon>
        <taxon>Poales</taxon>
        <taxon>Poaceae</taxon>
        <taxon>PACMAD clade</taxon>
        <taxon>Panicoideae</taxon>
        <taxon>Andropogonodae</taxon>
        <taxon>Andropogoneae</taxon>
        <taxon>Tripsacinae</taxon>
        <taxon>Zea</taxon>
    </lineage>
</organism>
<reference evidence="2" key="2">
    <citation type="submission" date="2019-07" db="EMBL/GenBank/DDBJ databases">
        <authorList>
            <person name="Seetharam A."/>
            <person name="Woodhouse M."/>
            <person name="Cannon E."/>
        </authorList>
    </citation>
    <scope>NUCLEOTIDE SEQUENCE [LARGE SCALE GENOMIC DNA]</scope>
    <source>
        <strain evidence="2">cv. B73</strain>
    </source>
</reference>
<reference evidence="2" key="3">
    <citation type="submission" date="2021-05" db="UniProtKB">
        <authorList>
            <consortium name="EnsemblPlants"/>
        </authorList>
    </citation>
    <scope>IDENTIFICATION</scope>
    <source>
        <strain evidence="2">cv. B73</strain>
    </source>
</reference>
<sequence length="101" mass="10708">MGADQAGPSPLLFPLAAPRTPTAASFSMEPGSSPTWCPTTTSPPAQGAPPQEVLHHFPCARQLDAMAELPILHAAGLQEPSPKGTRAQGFARRRSAQPWWL</sequence>
<dbReference type="AlphaFoldDB" id="A0A804MIB5"/>
<dbReference type="Proteomes" id="UP000007305">
    <property type="component" value="Chromosome 2"/>
</dbReference>
<dbReference type="Gramene" id="Zm00001eb087770_T001">
    <property type="protein sequence ID" value="Zm00001eb087770_P001"/>
    <property type="gene ID" value="Zm00001eb087770"/>
</dbReference>
<reference evidence="3" key="1">
    <citation type="submission" date="2015-12" db="EMBL/GenBank/DDBJ databases">
        <title>Update maize B73 reference genome by single molecule sequencing technologies.</title>
        <authorList>
            <consortium name="Maize Genome Sequencing Project"/>
            <person name="Ware D."/>
        </authorList>
    </citation>
    <scope>NUCLEOTIDE SEQUENCE [LARGE SCALE GENOMIC DNA]</scope>
    <source>
        <strain evidence="3">cv. B73</strain>
    </source>
</reference>
<evidence type="ECO:0000313" key="2">
    <source>
        <dbReference type="EnsemblPlants" id="Zm00001eb087770_P001"/>
    </source>
</evidence>
<dbReference type="InParanoid" id="A0A804MIB5"/>
<feature type="compositionally biased region" description="Low complexity" evidence="1">
    <location>
        <begin position="32"/>
        <end position="44"/>
    </location>
</feature>
<evidence type="ECO:0000313" key="3">
    <source>
        <dbReference type="Proteomes" id="UP000007305"/>
    </source>
</evidence>
<feature type="region of interest" description="Disordered" evidence="1">
    <location>
        <begin position="74"/>
        <end position="101"/>
    </location>
</feature>
<evidence type="ECO:0000256" key="1">
    <source>
        <dbReference type="SAM" id="MobiDB-lite"/>
    </source>
</evidence>
<protein>
    <submittedName>
        <fullName evidence="2">Uncharacterized protein</fullName>
    </submittedName>
</protein>
<dbReference type="EnsemblPlants" id="Zm00001eb087770_T001">
    <property type="protein sequence ID" value="Zm00001eb087770_P001"/>
    <property type="gene ID" value="Zm00001eb087770"/>
</dbReference>
<name>A0A804MIB5_MAIZE</name>
<keyword evidence="3" id="KW-1185">Reference proteome</keyword>